<keyword evidence="3" id="KW-1185">Reference proteome</keyword>
<dbReference type="AlphaFoldDB" id="A0A1R1PGH5"/>
<reference evidence="3" key="1">
    <citation type="submission" date="2017-01" db="EMBL/GenBank/DDBJ databases">
        <authorList>
            <person name="Wang Y."/>
            <person name="White M."/>
            <person name="Kvist S."/>
            <person name="Moncalvo J.-M."/>
        </authorList>
    </citation>
    <scope>NUCLEOTIDE SEQUENCE [LARGE SCALE GENOMIC DNA]</scope>
    <source>
        <strain evidence="3">COL-18-3</strain>
    </source>
</reference>
<feature type="region of interest" description="Disordered" evidence="1">
    <location>
        <begin position="59"/>
        <end position="81"/>
    </location>
</feature>
<accession>A0A1R1PGH5</accession>
<dbReference type="EMBL" id="LSSK01001320">
    <property type="protein sequence ID" value="OMH80047.1"/>
    <property type="molecule type" value="Genomic_DNA"/>
</dbReference>
<gene>
    <name evidence="2" type="ORF">AX774_g6521</name>
</gene>
<name>A0A1R1PGH5_ZANCU</name>
<organism evidence="2 3">
    <name type="scientific">Zancudomyces culisetae</name>
    <name type="common">Gut fungus</name>
    <name type="synonym">Smittium culisetae</name>
    <dbReference type="NCBI Taxonomy" id="1213189"/>
    <lineage>
        <taxon>Eukaryota</taxon>
        <taxon>Fungi</taxon>
        <taxon>Fungi incertae sedis</taxon>
        <taxon>Zoopagomycota</taxon>
        <taxon>Kickxellomycotina</taxon>
        <taxon>Harpellomycetes</taxon>
        <taxon>Harpellales</taxon>
        <taxon>Legeriomycetaceae</taxon>
        <taxon>Zancudomyces</taxon>
    </lineage>
</organism>
<sequence>MHICWRNNIFDSLIALSNSVITTGTRLSASRTARTFSESSRESSDISLDSSSAASIFARHPKSPNSSSALSINVSSNSKSSAVCWFSCPSSIS</sequence>
<evidence type="ECO:0000313" key="3">
    <source>
        <dbReference type="Proteomes" id="UP000188320"/>
    </source>
</evidence>
<protein>
    <submittedName>
        <fullName evidence="2">Uncharacterized protein</fullName>
    </submittedName>
</protein>
<evidence type="ECO:0000256" key="1">
    <source>
        <dbReference type="SAM" id="MobiDB-lite"/>
    </source>
</evidence>
<dbReference type="Proteomes" id="UP000188320">
    <property type="component" value="Unassembled WGS sequence"/>
</dbReference>
<comment type="caution">
    <text evidence="2">The sequence shown here is derived from an EMBL/GenBank/DDBJ whole genome shotgun (WGS) entry which is preliminary data.</text>
</comment>
<evidence type="ECO:0000313" key="2">
    <source>
        <dbReference type="EMBL" id="OMH80047.1"/>
    </source>
</evidence>
<proteinExistence type="predicted"/>